<dbReference type="CDD" id="cd06170">
    <property type="entry name" value="LuxR_C_like"/>
    <property type="match status" value="1"/>
</dbReference>
<evidence type="ECO:0000313" key="5">
    <source>
        <dbReference type="EMBL" id="MBC3540943.1"/>
    </source>
</evidence>
<evidence type="ECO:0000256" key="1">
    <source>
        <dbReference type="ARBA" id="ARBA00023015"/>
    </source>
</evidence>
<dbReference type="Pfam" id="PF00196">
    <property type="entry name" value="GerE"/>
    <property type="match status" value="1"/>
</dbReference>
<dbReference type="PRINTS" id="PR00038">
    <property type="entry name" value="HTHLUXR"/>
</dbReference>
<keyword evidence="1" id="KW-0805">Transcription regulation</keyword>
<dbReference type="SMART" id="SM00421">
    <property type="entry name" value="HTH_LUXR"/>
    <property type="match status" value="1"/>
</dbReference>
<dbReference type="PANTHER" id="PTHR44688:SF16">
    <property type="entry name" value="DNA-BINDING TRANSCRIPTIONAL ACTIVATOR DEVR_DOSR"/>
    <property type="match status" value="1"/>
</dbReference>
<evidence type="ECO:0000259" key="4">
    <source>
        <dbReference type="PROSITE" id="PS50043"/>
    </source>
</evidence>
<reference evidence="5 6" key="1">
    <citation type="journal article" date="2019" name="Int. J. Syst. Evol. Microbiol.">
        <title>Rufibacter sediminis sp. nov., isolated from freshwater lake sediment.</title>
        <authorList>
            <person name="Qu J.H."/>
            <person name="Zhang L.J."/>
            <person name="Fu Y.H."/>
            <person name="Li H.F."/>
        </authorList>
    </citation>
    <scope>NUCLEOTIDE SEQUENCE [LARGE SCALE GENOMIC DNA]</scope>
    <source>
        <strain evidence="5 6">H-1</strain>
    </source>
</reference>
<evidence type="ECO:0000313" key="6">
    <source>
        <dbReference type="Proteomes" id="UP000659698"/>
    </source>
</evidence>
<organism evidence="5 6">
    <name type="scientific">Rufibacter sediminis</name>
    <dbReference type="NCBI Taxonomy" id="2762756"/>
    <lineage>
        <taxon>Bacteria</taxon>
        <taxon>Pseudomonadati</taxon>
        <taxon>Bacteroidota</taxon>
        <taxon>Cytophagia</taxon>
        <taxon>Cytophagales</taxon>
        <taxon>Hymenobacteraceae</taxon>
        <taxon>Rufibacter</taxon>
    </lineage>
</organism>
<dbReference type="Gene3D" id="1.10.10.10">
    <property type="entry name" value="Winged helix-like DNA-binding domain superfamily/Winged helix DNA-binding domain"/>
    <property type="match status" value="1"/>
</dbReference>
<dbReference type="Proteomes" id="UP000659698">
    <property type="component" value="Unassembled WGS sequence"/>
</dbReference>
<name>A0ABR6VUS6_9BACT</name>
<dbReference type="InterPro" id="IPR000792">
    <property type="entry name" value="Tscrpt_reg_LuxR_C"/>
</dbReference>
<dbReference type="PROSITE" id="PS50043">
    <property type="entry name" value="HTH_LUXR_2"/>
    <property type="match status" value="1"/>
</dbReference>
<evidence type="ECO:0000256" key="3">
    <source>
        <dbReference type="ARBA" id="ARBA00023163"/>
    </source>
</evidence>
<keyword evidence="6" id="KW-1185">Reference proteome</keyword>
<dbReference type="EMBL" id="JACOAF010000033">
    <property type="protein sequence ID" value="MBC3540943.1"/>
    <property type="molecule type" value="Genomic_DNA"/>
</dbReference>
<dbReference type="SUPFAM" id="SSF55785">
    <property type="entry name" value="PYP-like sensor domain (PAS domain)"/>
    <property type="match status" value="1"/>
</dbReference>
<dbReference type="InterPro" id="IPR036388">
    <property type="entry name" value="WH-like_DNA-bd_sf"/>
</dbReference>
<dbReference type="PROSITE" id="PS00622">
    <property type="entry name" value="HTH_LUXR_1"/>
    <property type="match status" value="1"/>
</dbReference>
<keyword evidence="3" id="KW-0804">Transcription</keyword>
<dbReference type="InterPro" id="IPR016032">
    <property type="entry name" value="Sig_transdc_resp-reg_C-effctor"/>
</dbReference>
<dbReference type="RefSeq" id="WP_186639320.1">
    <property type="nucleotide sequence ID" value="NZ_JACOAF010000033.1"/>
</dbReference>
<keyword evidence="2" id="KW-0238">DNA-binding</keyword>
<dbReference type="SUPFAM" id="SSF46894">
    <property type="entry name" value="C-terminal effector domain of the bipartite response regulators"/>
    <property type="match status" value="1"/>
</dbReference>
<sequence length="231" mass="26908">MMRVAPPEYLQQEIKDRIAQLATLAEHLPGVVIVHNIQNNLGVEYMSPRGLQQLGITLEELQQMGREFHSRFFNPVESSEYVPKLVKGLLERNDLEEVISYFQQVRFKEEEEWMLHLSATKILMLDERGLPLLSITEAILVDPMHHITAKVKRILEENSFLRQNYQKFAQLGPREREVLKRVALGKSSLEIADEMFISEKTVNTHRRNIKLKLKTHSSFEIAQYARAFDLI</sequence>
<protein>
    <submittedName>
        <fullName evidence="5">Helix-turn-helix transcriptional regulator</fullName>
    </submittedName>
</protein>
<dbReference type="InterPro" id="IPR035965">
    <property type="entry name" value="PAS-like_dom_sf"/>
</dbReference>
<comment type="caution">
    <text evidence="5">The sequence shown here is derived from an EMBL/GenBank/DDBJ whole genome shotgun (WGS) entry which is preliminary data.</text>
</comment>
<gene>
    <name evidence="5" type="ORF">H7U12_14715</name>
</gene>
<accession>A0ABR6VUS6</accession>
<dbReference type="PANTHER" id="PTHR44688">
    <property type="entry name" value="DNA-BINDING TRANSCRIPTIONAL ACTIVATOR DEVR_DOSR"/>
    <property type="match status" value="1"/>
</dbReference>
<feature type="domain" description="HTH luxR-type" evidence="4">
    <location>
        <begin position="164"/>
        <end position="229"/>
    </location>
</feature>
<evidence type="ECO:0000256" key="2">
    <source>
        <dbReference type="ARBA" id="ARBA00023125"/>
    </source>
</evidence>
<proteinExistence type="predicted"/>